<name>A0A382N8N1_9ZZZZ</name>
<accession>A0A382N8N1</accession>
<organism evidence="2">
    <name type="scientific">marine metagenome</name>
    <dbReference type="NCBI Taxonomy" id="408172"/>
    <lineage>
        <taxon>unclassified sequences</taxon>
        <taxon>metagenomes</taxon>
        <taxon>ecological metagenomes</taxon>
    </lineage>
</organism>
<reference evidence="2" key="1">
    <citation type="submission" date="2018-05" db="EMBL/GenBank/DDBJ databases">
        <authorList>
            <person name="Lanie J.A."/>
            <person name="Ng W.-L."/>
            <person name="Kazmierczak K.M."/>
            <person name="Andrzejewski T.M."/>
            <person name="Davidsen T.M."/>
            <person name="Wayne K.J."/>
            <person name="Tettelin H."/>
            <person name="Glass J.I."/>
            <person name="Rusch D."/>
            <person name="Podicherti R."/>
            <person name="Tsui H.-C.T."/>
            <person name="Winkler M.E."/>
        </authorList>
    </citation>
    <scope>NUCLEOTIDE SEQUENCE</scope>
</reference>
<feature type="non-terminal residue" evidence="2">
    <location>
        <position position="1"/>
    </location>
</feature>
<dbReference type="Pfam" id="PF07587">
    <property type="entry name" value="PSD1"/>
    <property type="match status" value="1"/>
</dbReference>
<evidence type="ECO:0000259" key="1">
    <source>
        <dbReference type="Pfam" id="PF07587"/>
    </source>
</evidence>
<sequence length="322" mass="36343">QIIAADESKTPGDIQIAIRGNVHNAGPKTPRRFIQVLNQGPLPKIAPKASGRMELANWMASAEHPLTARVFVNRVWQHLFGKGLVSSVDNFGHMGRLPTNQALLDHLAVRFVEQGWSVKKLIREIVLSRVYQLSTEAGEQARVDVENELLWRQNRRRLQAEAIRDSVLSVSGQLDSKMGGATIKSGTKIEYGYKFEGTRRSLYTPVFRNTPLEILAVFDFADPNLVVGERTTSSVPTQALFLMNSPFVRTQAEEAGKRLLDENLTDNTLHIDHAYRRTIGRSATSREREIVLKFLEQEKDQAKAWTQILHGLFASLDFRYLN</sequence>
<dbReference type="PANTHER" id="PTHR35889">
    <property type="entry name" value="CYCLOINULO-OLIGOSACCHARIDE FRUCTANOTRANSFERASE-RELATED"/>
    <property type="match status" value="1"/>
</dbReference>
<evidence type="ECO:0000313" key="2">
    <source>
        <dbReference type="EMBL" id="SVC56705.1"/>
    </source>
</evidence>
<dbReference type="PANTHER" id="PTHR35889:SF3">
    <property type="entry name" value="F-BOX DOMAIN-CONTAINING PROTEIN"/>
    <property type="match status" value="1"/>
</dbReference>
<feature type="domain" description="DUF1553" evidence="1">
    <location>
        <begin position="51"/>
        <end position="295"/>
    </location>
</feature>
<proteinExistence type="predicted"/>
<dbReference type="EMBL" id="UINC01098294">
    <property type="protein sequence ID" value="SVC56705.1"/>
    <property type="molecule type" value="Genomic_DNA"/>
</dbReference>
<dbReference type="InterPro" id="IPR022655">
    <property type="entry name" value="DUF1553"/>
</dbReference>
<protein>
    <recommendedName>
        <fullName evidence="1">DUF1553 domain-containing protein</fullName>
    </recommendedName>
</protein>
<dbReference type="AlphaFoldDB" id="A0A382N8N1"/>
<gene>
    <name evidence="2" type="ORF">METZ01_LOCUS309559</name>
</gene>